<comment type="caution">
    <text evidence="1">The sequence shown here is derived from an EMBL/GenBank/DDBJ whole genome shotgun (WGS) entry which is preliminary data.</text>
</comment>
<organism evidence="1 2">
    <name type="scientific">Paramecium sonneborni</name>
    <dbReference type="NCBI Taxonomy" id="65129"/>
    <lineage>
        <taxon>Eukaryota</taxon>
        <taxon>Sar</taxon>
        <taxon>Alveolata</taxon>
        <taxon>Ciliophora</taxon>
        <taxon>Intramacronucleata</taxon>
        <taxon>Oligohymenophorea</taxon>
        <taxon>Peniculida</taxon>
        <taxon>Parameciidae</taxon>
        <taxon>Paramecium</taxon>
    </lineage>
</organism>
<dbReference type="InterPro" id="IPR002895">
    <property type="entry name" value="Paramecium_SA"/>
</dbReference>
<protein>
    <submittedName>
        <fullName evidence="1">Uncharacterized protein</fullName>
    </submittedName>
</protein>
<dbReference type="OrthoDB" id="291333at2759"/>
<accession>A0A8S1P8W8</accession>
<name>A0A8S1P8W8_9CILI</name>
<dbReference type="Proteomes" id="UP000692954">
    <property type="component" value="Unassembled WGS sequence"/>
</dbReference>
<sequence length="754" mass="87845">MIIILFLLTNISEQKNQPCNTFIYKDECEKQSICKWENEDCKIKQINNNYCNSYNNPLKEELCIQDTQCAFYNNKCEHFFGCGAYQNYGSNCPRISINCISVTDEIVCMQKPFNCLQISEMKYCGQMDHQQGSKESCEWKDDKCQFVGCEKINNLGYLSQSKCQSFHSICKFDGIECKIRLLECSSYLKDCNQIIAYTGKCQFNTTNQQCMNASCYNYFEDSYEKCQKHFGQFGSQCVYNRDKFEGLCLEIDYQTQIGKCIKEMKNKSCDQFLKISECFGISTYKYDNTIKFCLDDYNLERRDCKINLNQYDCNLSETIELKKCQWIQNSCQTINSCFDYVLRIDSTEDACSNLNLNCKQISCSKNKHGCCVTIQGCSGYFLQEECTNNSNIVLNLLDACIWENNSCRYKKCEDYSNDDYQCNNLAECIFIGNKCQTRNKLICEDLKNEDDCRFKNCFWLSSNCYDVRNLTTYLPNLAKILGDEDTVCQIFSDKLMYSSLTKTCRLKTACKNYSSFCQEMRQYDDTQCVNVNSQCIPMTFCSQLQSSDYKICYKALNFCNSNGQVCETAEQQCSAYNEEKKCNFQLDGSLCSWISVKQKKYCIVKQCENLDLQKQECDSKRLCVDPKLCRQNMCFEYNNQCFTKKSRCSDYRDFQCYKSISNLCFWNGVSCMDLMTCKILTQKQCEDQKYINTCKFNEFSMQCEELDCPNSQTYYISLDLRSVTCQNCIKTETNSCQQNNNQDGYSNFCSSKEV</sequence>
<evidence type="ECO:0000313" key="2">
    <source>
        <dbReference type="Proteomes" id="UP000692954"/>
    </source>
</evidence>
<keyword evidence="2" id="KW-1185">Reference proteome</keyword>
<gene>
    <name evidence="1" type="ORF">PSON_ATCC_30995.1.T0720128</name>
</gene>
<proteinExistence type="predicted"/>
<reference evidence="1" key="1">
    <citation type="submission" date="2021-01" db="EMBL/GenBank/DDBJ databases">
        <authorList>
            <consortium name="Genoscope - CEA"/>
            <person name="William W."/>
        </authorList>
    </citation>
    <scope>NUCLEOTIDE SEQUENCE</scope>
</reference>
<dbReference type="AlphaFoldDB" id="A0A8S1P8W8"/>
<dbReference type="SMART" id="SM00639">
    <property type="entry name" value="PSA"/>
    <property type="match status" value="5"/>
</dbReference>
<dbReference type="EMBL" id="CAJJDN010000072">
    <property type="protein sequence ID" value="CAD8099647.1"/>
    <property type="molecule type" value="Genomic_DNA"/>
</dbReference>
<evidence type="ECO:0000313" key="1">
    <source>
        <dbReference type="EMBL" id="CAD8099647.1"/>
    </source>
</evidence>